<feature type="transmembrane region" description="Helical" evidence="1">
    <location>
        <begin position="133"/>
        <end position="155"/>
    </location>
</feature>
<protein>
    <recommendedName>
        <fullName evidence="4">DUF4199 domain-containing protein</fullName>
    </recommendedName>
</protein>
<keyword evidence="3" id="KW-1185">Reference proteome</keyword>
<keyword evidence="1" id="KW-0812">Transmembrane</keyword>
<comment type="caution">
    <text evidence="2">The sequence shown here is derived from an EMBL/GenBank/DDBJ whole genome shotgun (WGS) entry which is preliminary data.</text>
</comment>
<dbReference type="EMBL" id="QMFY01000009">
    <property type="protein sequence ID" value="RAV99887.1"/>
    <property type="molecule type" value="Genomic_DNA"/>
</dbReference>
<evidence type="ECO:0000256" key="1">
    <source>
        <dbReference type="SAM" id="Phobius"/>
    </source>
</evidence>
<keyword evidence="1" id="KW-0472">Membrane</keyword>
<feature type="transmembrane region" description="Helical" evidence="1">
    <location>
        <begin position="30"/>
        <end position="48"/>
    </location>
</feature>
<keyword evidence="1" id="KW-1133">Transmembrane helix</keyword>
<evidence type="ECO:0000313" key="2">
    <source>
        <dbReference type="EMBL" id="RAV99887.1"/>
    </source>
</evidence>
<gene>
    <name evidence="2" type="ORF">DQQ10_17765</name>
</gene>
<evidence type="ECO:0008006" key="4">
    <source>
        <dbReference type="Google" id="ProtNLM"/>
    </source>
</evidence>
<organism evidence="2 3">
    <name type="scientific">Pseudochryseolinea flava</name>
    <dbReference type="NCBI Taxonomy" id="2059302"/>
    <lineage>
        <taxon>Bacteria</taxon>
        <taxon>Pseudomonadati</taxon>
        <taxon>Bacteroidota</taxon>
        <taxon>Cytophagia</taxon>
        <taxon>Cytophagales</taxon>
        <taxon>Fulvivirgaceae</taxon>
        <taxon>Pseudochryseolinea</taxon>
    </lineage>
</organism>
<proteinExistence type="predicted"/>
<dbReference type="Proteomes" id="UP000251889">
    <property type="component" value="Unassembled WGS sequence"/>
</dbReference>
<feature type="transmembrane region" description="Helical" evidence="1">
    <location>
        <begin position="84"/>
        <end position="109"/>
    </location>
</feature>
<dbReference type="AlphaFoldDB" id="A0A364XZY5"/>
<evidence type="ECO:0000313" key="3">
    <source>
        <dbReference type="Proteomes" id="UP000251889"/>
    </source>
</evidence>
<reference evidence="2 3" key="1">
    <citation type="submission" date="2018-06" db="EMBL/GenBank/DDBJ databases">
        <title>Chryseolinea flavus sp. nov., a member of the phylum Bacteroidetes isolated from soil.</title>
        <authorList>
            <person name="Li Y."/>
            <person name="Wang J."/>
        </authorList>
    </citation>
    <scope>NUCLEOTIDE SEQUENCE [LARGE SCALE GENOMIC DNA]</scope>
    <source>
        <strain evidence="2 3">SDU1-6</strain>
    </source>
</reference>
<sequence>MCQKKGKFNEYQYLNYMSFFNAPNRIPESYGIRIAVGLIVFFLIMKFANLGHHVELRLLNLFILSGGVHAALKKFRRSHESLNYFRGLVTGVSTAGIGSLIFGIFLFAYMKLAADLMKSIKENEPMGIYLNEYMASFIVVLEGFFSGLLVTFVLLNWVTTDEVSDPQGQAH</sequence>
<accession>A0A364XZY5</accession>
<name>A0A364XZY5_9BACT</name>